<accession>L8WLL5</accession>
<organism evidence="2 3">
    <name type="scientific">Thanatephorus cucumeris (strain AG1-IA)</name>
    <name type="common">Rice sheath blight fungus</name>
    <name type="synonym">Rhizoctonia solani</name>
    <dbReference type="NCBI Taxonomy" id="983506"/>
    <lineage>
        <taxon>Eukaryota</taxon>
        <taxon>Fungi</taxon>
        <taxon>Dikarya</taxon>
        <taxon>Basidiomycota</taxon>
        <taxon>Agaricomycotina</taxon>
        <taxon>Agaricomycetes</taxon>
        <taxon>Cantharellales</taxon>
        <taxon>Ceratobasidiaceae</taxon>
        <taxon>Rhizoctonia</taxon>
        <taxon>Rhizoctonia solani AG-1</taxon>
    </lineage>
</organism>
<evidence type="ECO:0000256" key="1">
    <source>
        <dbReference type="SAM" id="MobiDB-lite"/>
    </source>
</evidence>
<protein>
    <submittedName>
        <fullName evidence="2">Uncharacterized protein</fullName>
    </submittedName>
</protein>
<sequence length="231" mass="25324">MSHARIIRRQSVTFCLRISPTWPSTFRTQTSALASRRVSFRWWLCIAYTVTPSTAPAAVLASPTTTPKPAHHLQYSMSNDHSYAHQQQLHPPHPLPPPPQRHPGGAVPSSNVTSADSSDDEGELPTQGLVAPIEVLRGLAERQEREMGGRTRSASPVAGPSEPSTTRTGQRGSISKQGGSLGDREPEVDEPRPPKRRKTKHEDLQAPDHAFPDVVTKGIITEQEARELFAM</sequence>
<evidence type="ECO:0000313" key="2">
    <source>
        <dbReference type="EMBL" id="ELU38810.1"/>
    </source>
</evidence>
<comment type="caution">
    <text evidence="2">The sequence shown here is derived from an EMBL/GenBank/DDBJ whole genome shotgun (WGS) entry which is preliminary data.</text>
</comment>
<feature type="region of interest" description="Disordered" evidence="1">
    <location>
        <begin position="81"/>
        <end position="211"/>
    </location>
</feature>
<dbReference type="Proteomes" id="UP000011668">
    <property type="component" value="Unassembled WGS sequence"/>
</dbReference>
<keyword evidence="3" id="KW-1185">Reference proteome</keyword>
<feature type="compositionally biased region" description="Pro residues" evidence="1">
    <location>
        <begin position="91"/>
        <end position="101"/>
    </location>
</feature>
<evidence type="ECO:0000313" key="3">
    <source>
        <dbReference type="Proteomes" id="UP000011668"/>
    </source>
</evidence>
<dbReference type="OrthoDB" id="39175at2759"/>
<gene>
    <name evidence="2" type="ORF">AG1IA_07158</name>
</gene>
<dbReference type="STRING" id="983506.L8WLL5"/>
<dbReference type="AlphaFoldDB" id="L8WLL5"/>
<dbReference type="EMBL" id="AFRT01002043">
    <property type="protein sequence ID" value="ELU38810.1"/>
    <property type="molecule type" value="Genomic_DNA"/>
</dbReference>
<proteinExistence type="predicted"/>
<feature type="compositionally biased region" description="Basic and acidic residues" evidence="1">
    <location>
        <begin position="182"/>
        <end position="193"/>
    </location>
</feature>
<dbReference type="HOGENOM" id="CLU_1200506_0_0_1"/>
<feature type="compositionally biased region" description="Polar residues" evidence="1">
    <location>
        <begin position="162"/>
        <end position="178"/>
    </location>
</feature>
<name>L8WLL5_THACA</name>
<reference evidence="2 3" key="1">
    <citation type="journal article" date="2013" name="Nat. Commun.">
        <title>The evolution and pathogenic mechanisms of the rice sheath blight pathogen.</title>
        <authorList>
            <person name="Zheng A."/>
            <person name="Lin R."/>
            <person name="Xu L."/>
            <person name="Qin P."/>
            <person name="Tang C."/>
            <person name="Ai P."/>
            <person name="Zhang D."/>
            <person name="Liu Y."/>
            <person name="Sun Z."/>
            <person name="Feng H."/>
            <person name="Wang Y."/>
            <person name="Chen Y."/>
            <person name="Liang X."/>
            <person name="Fu R."/>
            <person name="Li Q."/>
            <person name="Zhang J."/>
            <person name="Yu X."/>
            <person name="Xie Z."/>
            <person name="Ding L."/>
            <person name="Guan P."/>
            <person name="Tang J."/>
            <person name="Liang Y."/>
            <person name="Wang S."/>
            <person name="Deng Q."/>
            <person name="Li S."/>
            <person name="Zhu J."/>
            <person name="Wang L."/>
            <person name="Liu H."/>
            <person name="Li P."/>
        </authorList>
    </citation>
    <scope>NUCLEOTIDE SEQUENCE [LARGE SCALE GENOMIC DNA]</scope>
    <source>
        <strain evidence="3">AG-1 IA</strain>
    </source>
</reference>
<feature type="compositionally biased region" description="Basic and acidic residues" evidence="1">
    <location>
        <begin position="139"/>
        <end position="149"/>
    </location>
</feature>